<organism evidence="2 3">
    <name type="scientific">Cadophora malorum</name>
    <dbReference type="NCBI Taxonomy" id="108018"/>
    <lineage>
        <taxon>Eukaryota</taxon>
        <taxon>Fungi</taxon>
        <taxon>Dikarya</taxon>
        <taxon>Ascomycota</taxon>
        <taxon>Pezizomycotina</taxon>
        <taxon>Leotiomycetes</taxon>
        <taxon>Helotiales</taxon>
        <taxon>Ploettnerulaceae</taxon>
        <taxon>Cadophora</taxon>
    </lineage>
</organism>
<evidence type="ECO:0000256" key="1">
    <source>
        <dbReference type="SAM" id="MobiDB-lite"/>
    </source>
</evidence>
<accession>A0A8H7WCW9</accession>
<sequence length="1085" mass="119205">MAAQHRRTGNNTPLLNRYTHDEDPIGTRLPSGRCNYTNLSVGGSAPVCGCRRFWDKALVTPRSTFGDSTPRSQTRSGFCMCEHHACFHDDGPQNQIGQAYADIAMVDATPTIVQNAPIRQATSLQDARSEVGQRDSIPDTLQWGRYIHSGSVTSLPAIPSQCLLPFDNGSVTSGSQGASIRPSGLGLRTLNPMPTIASGSSIPSRQAVNDRRMQLYEDANGNAFLQSLTEVATPSARASQDPVTDGDLLKGISNVRDALDKFTQVSGKPITKDDQSQRQIKQSGSTSEPLMLTQAEDPEEGSLVPRLRHLVKDLADYPTKIQNHEHRLDLLENTSFSHAAIDDLQEADDRLDNRVCEVEERLRDVEKAQAALNDATSVSSRQLVNASFDSGASVSSSAMIASAMEHLDSSRVEALEAQVAELQAAALPSHSRPWEVEVVFLPFGSRLMGVWSGQQSTSQRSRLNSTQTDEWTQTQNNSMAAAQACLTAHDQASSWEKSATELADQDSTWLMARACGLRSRVDERLRSRGLVRLIRILGPDARDVQSAILKAFGDLPEVLTEDPYTQHDDENIGMVPRSLKNYLGLSAPWIPLRKIHKDSCLRYLTPAEMVTPALWTVPFLSASVAMRHSGVRRLYVTQRDSYIQQLGHNNADWTWQKLRQLPRVYSDQSSFNHTPEADAHEPCWEYDERLDPTHESIHSSFASQISSLSIRSVPQDHQDEHYNPASPSDHFSSAAVSPNASTTPTSIAPPHAPPLSPLKERNPFRPIHTRTTSMPLPAIVPTKSSQSNPHAHTTKRRIASFEHDAQSSPPRAPSAPAVNAYAPPNLNLNALKRRRISRSRSPSRPRDTPRYSTGPPSPYAFLDDVNAKREEGMTPFAYATPYSNAPYVERARTRSRTRSSIGIYEDNDGDDDFGFGLGAEGVERRMRRDEEEGSTTDDLYDDDQGDGEGGEEGGEANALSDFGPDSDDEGNGGFGQPRQGDEEWEGVQDDVDLDGEYTHSINSNYDPRLLPAGKVAPSGLQNPHDQNDMDDVDVDDRASDVSSVPSEYPSRQPDHLFDLGSGLGLGMGVGAERPGFRIHVDEEVE</sequence>
<evidence type="ECO:0000313" key="2">
    <source>
        <dbReference type="EMBL" id="KAG4422515.1"/>
    </source>
</evidence>
<keyword evidence="3" id="KW-1185">Reference proteome</keyword>
<feature type="region of interest" description="Disordered" evidence="1">
    <location>
        <begin position="712"/>
        <end position="862"/>
    </location>
</feature>
<feature type="region of interest" description="Disordered" evidence="1">
    <location>
        <begin position="1"/>
        <end position="22"/>
    </location>
</feature>
<dbReference type="EMBL" id="JAFJYH010000047">
    <property type="protein sequence ID" value="KAG4422515.1"/>
    <property type="molecule type" value="Genomic_DNA"/>
</dbReference>
<comment type="caution">
    <text evidence="2">The sequence shown here is derived from an EMBL/GenBank/DDBJ whole genome shotgun (WGS) entry which is preliminary data.</text>
</comment>
<feature type="compositionally biased region" description="Polar residues" evidence="1">
    <location>
        <begin position="277"/>
        <end position="288"/>
    </location>
</feature>
<feature type="compositionally biased region" description="Polar residues" evidence="1">
    <location>
        <begin position="782"/>
        <end position="791"/>
    </location>
</feature>
<dbReference type="OrthoDB" id="5427134at2759"/>
<reference evidence="2" key="1">
    <citation type="submission" date="2021-02" db="EMBL/GenBank/DDBJ databases">
        <title>Genome sequence Cadophora malorum strain M34.</title>
        <authorList>
            <person name="Stefanovic E."/>
            <person name="Vu D."/>
            <person name="Scully C."/>
            <person name="Dijksterhuis J."/>
            <person name="Roader J."/>
            <person name="Houbraken J."/>
        </authorList>
    </citation>
    <scope>NUCLEOTIDE SEQUENCE</scope>
    <source>
        <strain evidence="2">M34</strain>
    </source>
</reference>
<dbReference type="Proteomes" id="UP000664132">
    <property type="component" value="Unassembled WGS sequence"/>
</dbReference>
<feature type="compositionally biased region" description="Low complexity" evidence="1">
    <location>
        <begin position="806"/>
        <end position="830"/>
    </location>
</feature>
<feature type="compositionally biased region" description="Basic and acidic residues" evidence="1">
    <location>
        <begin position="921"/>
        <end position="930"/>
    </location>
</feature>
<protein>
    <submittedName>
        <fullName evidence="2">Uncharacterized protein</fullName>
    </submittedName>
</protein>
<feature type="compositionally biased region" description="Basic residues" evidence="1">
    <location>
        <begin position="831"/>
        <end position="843"/>
    </location>
</feature>
<feature type="region of interest" description="Disordered" evidence="1">
    <location>
        <begin position="889"/>
        <end position="1085"/>
    </location>
</feature>
<name>A0A8H7WCW9_9HELO</name>
<proteinExistence type="predicted"/>
<feature type="compositionally biased region" description="Acidic residues" evidence="1">
    <location>
        <begin position="982"/>
        <end position="995"/>
    </location>
</feature>
<gene>
    <name evidence="2" type="ORF">IFR04_004284</name>
</gene>
<feature type="region of interest" description="Disordered" evidence="1">
    <location>
        <begin position="268"/>
        <end position="300"/>
    </location>
</feature>
<feature type="compositionally biased region" description="Acidic residues" evidence="1">
    <location>
        <begin position="931"/>
        <end position="954"/>
    </location>
</feature>
<feature type="compositionally biased region" description="Polar residues" evidence="1">
    <location>
        <begin position="725"/>
        <end position="746"/>
    </location>
</feature>
<dbReference type="AlphaFoldDB" id="A0A8H7WCW9"/>
<feature type="compositionally biased region" description="Basic and acidic residues" evidence="1">
    <location>
        <begin position="1074"/>
        <end position="1085"/>
    </location>
</feature>
<evidence type="ECO:0000313" key="3">
    <source>
        <dbReference type="Proteomes" id="UP000664132"/>
    </source>
</evidence>